<evidence type="ECO:0000259" key="1">
    <source>
        <dbReference type="Pfam" id="PF01965"/>
    </source>
</evidence>
<dbReference type="AlphaFoldDB" id="A0A380PC14"/>
<dbReference type="Proteomes" id="UP000254150">
    <property type="component" value="Unassembled WGS sequence"/>
</dbReference>
<dbReference type="PANTHER" id="PTHR43130:SF2">
    <property type="entry name" value="DJ-1_PFPI DOMAIN-CONTAINING PROTEIN"/>
    <property type="match status" value="1"/>
</dbReference>
<dbReference type="PANTHER" id="PTHR43130">
    <property type="entry name" value="ARAC-FAMILY TRANSCRIPTIONAL REGULATOR"/>
    <property type="match status" value="1"/>
</dbReference>
<organism evidence="2 3">
    <name type="scientific">Streptomyces griseus</name>
    <dbReference type="NCBI Taxonomy" id="1911"/>
    <lineage>
        <taxon>Bacteria</taxon>
        <taxon>Bacillati</taxon>
        <taxon>Actinomycetota</taxon>
        <taxon>Actinomycetes</taxon>
        <taxon>Kitasatosporales</taxon>
        <taxon>Streptomycetaceae</taxon>
        <taxon>Streptomyces</taxon>
    </lineage>
</organism>
<sequence>MRIVLPLFDGFTALDLVGPYEILRMLPGAEIVLAGERAGRTVRDGVGGLGLVATHARAEVRAADVLLVPGGPGARRGVADPALLEWIGAVHATTRWTASVCTGALLLGAAGLLTGKVATTHWSAVRELQSYGAVYTPERVVTHPGDRLVIGAGVSAGIDLALTLAARLASPAHAQAYQLALEYDPRPPYDAGALAKAPAEAKALLGVADGWGGGIAGTGGTPPGRGA</sequence>
<feature type="domain" description="DJ-1/PfpI" evidence="1">
    <location>
        <begin position="1"/>
        <end position="165"/>
    </location>
</feature>
<dbReference type="RefSeq" id="WP_115069815.1">
    <property type="nucleotide sequence ID" value="NZ_UHID01000009.1"/>
</dbReference>
<name>A0A380PC14_STRGR</name>
<evidence type="ECO:0000313" key="3">
    <source>
        <dbReference type="Proteomes" id="UP000254150"/>
    </source>
</evidence>
<gene>
    <name evidence="2" type="ORF">NCTC7807_05559</name>
</gene>
<dbReference type="InterPro" id="IPR052158">
    <property type="entry name" value="INH-QAR"/>
</dbReference>
<evidence type="ECO:0000313" key="2">
    <source>
        <dbReference type="EMBL" id="SUP62394.1"/>
    </source>
</evidence>
<dbReference type="Gene3D" id="3.40.50.880">
    <property type="match status" value="1"/>
</dbReference>
<dbReference type="Pfam" id="PF01965">
    <property type="entry name" value="DJ-1_PfpI"/>
    <property type="match status" value="1"/>
</dbReference>
<reference evidence="2 3" key="1">
    <citation type="submission" date="2018-06" db="EMBL/GenBank/DDBJ databases">
        <authorList>
            <consortium name="Pathogen Informatics"/>
            <person name="Doyle S."/>
        </authorList>
    </citation>
    <scope>NUCLEOTIDE SEQUENCE [LARGE SCALE GENOMIC DNA]</scope>
    <source>
        <strain evidence="2 3">NCTC7807</strain>
    </source>
</reference>
<protein>
    <submittedName>
        <fullName evidence="2">ThiJ/PfpI family protein</fullName>
    </submittedName>
</protein>
<dbReference type="GO" id="GO:0006355">
    <property type="term" value="P:regulation of DNA-templated transcription"/>
    <property type="evidence" value="ECO:0007669"/>
    <property type="project" value="TreeGrafter"/>
</dbReference>
<dbReference type="SUPFAM" id="SSF52317">
    <property type="entry name" value="Class I glutamine amidotransferase-like"/>
    <property type="match status" value="1"/>
</dbReference>
<dbReference type="InterPro" id="IPR002818">
    <property type="entry name" value="DJ-1/PfpI"/>
</dbReference>
<proteinExistence type="predicted"/>
<accession>A0A380PC14</accession>
<dbReference type="InterPro" id="IPR029062">
    <property type="entry name" value="Class_I_gatase-like"/>
</dbReference>
<dbReference type="EMBL" id="UHID01000009">
    <property type="protein sequence ID" value="SUP62394.1"/>
    <property type="molecule type" value="Genomic_DNA"/>
</dbReference>